<proteinExistence type="predicted"/>
<feature type="compositionally biased region" description="Basic and acidic residues" evidence="1">
    <location>
        <begin position="353"/>
        <end position="378"/>
    </location>
</feature>
<dbReference type="PANTHER" id="PTHR33772">
    <property type="entry name" value="THYMUS, BRAIN AND TESTES-ASSOCIATED"/>
    <property type="match status" value="1"/>
</dbReference>
<sequence>MPVETYRPSGNQPLLVRGTMGTIPEHNPRGALVPVTKQDFAGHRPATQASARFGQLSQSAFFARHNPHPVRVRHIKGLLDIPICAVHDEGFISNPRYTRPNTQESKQLYSYAGRMPVHSVSYNVHNLNPMINTSKYPLDLITGLANYPWGFKEKATKYGMVPVTDSWKDELKFMTEKAGLGWNDELKKFQAKDQKRTAVYSADTGRLIPPPSRAMSRGYSRQQQRKKELFHHIAAEADNEALVLEMLCQILQTDSIPAVQAWLVSAGQREKDLVMDMIQSALANEQDYWQRQNNPEYVEVQERPRTQQANILKEPEERTELPYLNGGQNEKRLNTAASGRYSRYEWQPPAQNGHKDTIYEDKEHPSLKKKETKPDIFRISHSPRPPTRTPRSRQAGLNAEPRLRYSSMSVGDQDILAQRQSLKSVLSDNKATQWCPEDSQVN</sequence>
<accession>A0ABM0MPW0</accession>
<dbReference type="PANTHER" id="PTHR33772:SF1">
    <property type="entry name" value="PROTEIN TBATA"/>
    <property type="match status" value="1"/>
</dbReference>
<name>A0ABM0MPW0_SACKO</name>
<gene>
    <name evidence="3 4" type="primary">LOC100377392</name>
</gene>
<evidence type="ECO:0000313" key="3">
    <source>
        <dbReference type="RefSeq" id="XP_006822050.1"/>
    </source>
</evidence>
<feature type="region of interest" description="Disordered" evidence="1">
    <location>
        <begin position="423"/>
        <end position="442"/>
    </location>
</feature>
<dbReference type="GeneID" id="100377392"/>
<dbReference type="RefSeq" id="XP_006822051.1">
    <property type="nucleotide sequence ID" value="XM_006821988.1"/>
</dbReference>
<evidence type="ECO:0000313" key="2">
    <source>
        <dbReference type="Proteomes" id="UP000694865"/>
    </source>
</evidence>
<dbReference type="RefSeq" id="XP_006822050.1">
    <property type="nucleotide sequence ID" value="XM_006821987.1"/>
</dbReference>
<evidence type="ECO:0000256" key="1">
    <source>
        <dbReference type="SAM" id="MobiDB-lite"/>
    </source>
</evidence>
<dbReference type="Proteomes" id="UP000694865">
    <property type="component" value="Unplaced"/>
</dbReference>
<keyword evidence="2" id="KW-1185">Reference proteome</keyword>
<feature type="region of interest" description="Disordered" evidence="1">
    <location>
        <begin position="302"/>
        <end position="411"/>
    </location>
</feature>
<dbReference type="Pfam" id="PF15256">
    <property type="entry name" value="SPATIAL"/>
    <property type="match status" value="1"/>
</dbReference>
<organism evidence="2 4">
    <name type="scientific">Saccoglossus kowalevskii</name>
    <name type="common">Acorn worm</name>
    <dbReference type="NCBI Taxonomy" id="10224"/>
    <lineage>
        <taxon>Eukaryota</taxon>
        <taxon>Metazoa</taxon>
        <taxon>Hemichordata</taxon>
        <taxon>Enteropneusta</taxon>
        <taxon>Harrimaniidae</taxon>
        <taxon>Saccoglossus</taxon>
    </lineage>
</organism>
<feature type="compositionally biased region" description="Polar residues" evidence="1">
    <location>
        <begin position="423"/>
        <end position="432"/>
    </location>
</feature>
<reference evidence="3 4" key="1">
    <citation type="submission" date="2025-05" db="UniProtKB">
        <authorList>
            <consortium name="RefSeq"/>
        </authorList>
    </citation>
    <scope>IDENTIFICATION</scope>
    <source>
        <tissue evidence="3 4">Testes</tissue>
    </source>
</reference>
<dbReference type="InterPro" id="IPR037394">
    <property type="entry name" value="TBATA-like"/>
</dbReference>
<evidence type="ECO:0000313" key="4">
    <source>
        <dbReference type="RefSeq" id="XP_006822051.1"/>
    </source>
</evidence>
<protein>
    <submittedName>
        <fullName evidence="3">Protein TBATA-like isoform X1</fullName>
    </submittedName>
    <submittedName>
        <fullName evidence="4">Protein TBATA-like isoform X2</fullName>
    </submittedName>
</protein>